<organism evidence="1 2">
    <name type="scientific">Ochrobactrum teleogrylli</name>
    <dbReference type="NCBI Taxonomy" id="2479765"/>
    <lineage>
        <taxon>Bacteria</taxon>
        <taxon>Pseudomonadati</taxon>
        <taxon>Pseudomonadota</taxon>
        <taxon>Alphaproteobacteria</taxon>
        <taxon>Hyphomicrobiales</taxon>
        <taxon>Brucellaceae</taxon>
        <taxon>Brucella/Ochrobactrum group</taxon>
        <taxon>Ochrobactrum</taxon>
    </lineage>
</organism>
<dbReference type="AlphaFoldDB" id="A0ABD5JV10"/>
<accession>A0ABD5JV10</accession>
<sequence length="221" mass="24914">MIIVGQSREGLNASELRALNSLLKEQSDEQELTEVISILATRLANELIPIEGGRSVRLMGIAHDFDCFCDPIYNRLGAHDGKIELHCIWGSRCRGLNDFQTYIATEYVQNKNQHCDLLCIATAVLTDVELLETLLDRSNELYGDHAHTHILCAIASHEVRKTARTLGHTLYSLYDVAEYGKGYHPDVYGRYLSGLPSQRAKSHYFPSNVADRMSSLKKYEI</sequence>
<gene>
    <name evidence="1" type="ORF">WIX40_06470</name>
</gene>
<evidence type="ECO:0000313" key="1">
    <source>
        <dbReference type="EMBL" id="MEJ5899750.1"/>
    </source>
</evidence>
<protein>
    <submittedName>
        <fullName evidence="1">Uncharacterized protein</fullName>
    </submittedName>
</protein>
<dbReference type="RefSeq" id="WP_339439308.1">
    <property type="nucleotide sequence ID" value="NZ_JBBHKQ010000001.1"/>
</dbReference>
<name>A0ABD5JV10_9HYPH</name>
<evidence type="ECO:0000313" key="2">
    <source>
        <dbReference type="Proteomes" id="UP001362311"/>
    </source>
</evidence>
<proteinExistence type="predicted"/>
<comment type="caution">
    <text evidence="1">The sequence shown here is derived from an EMBL/GenBank/DDBJ whole genome shotgun (WGS) entry which is preliminary data.</text>
</comment>
<dbReference type="Proteomes" id="UP001362311">
    <property type="component" value="Unassembled WGS sequence"/>
</dbReference>
<dbReference type="EMBL" id="JBBHKQ010000001">
    <property type="protein sequence ID" value="MEJ5899750.1"/>
    <property type="molecule type" value="Genomic_DNA"/>
</dbReference>
<reference evidence="1 2" key="1">
    <citation type="submission" date="2024-03" db="EMBL/GenBank/DDBJ databases">
        <title>Reference genomes for the five species model microbial community.</title>
        <authorList>
            <person name="Padfield D."/>
        </authorList>
    </citation>
    <scope>NUCLEOTIDE SEQUENCE [LARGE SCALE GENOMIC DNA]</scope>
    <source>
        <strain evidence="1 2">AB1</strain>
    </source>
</reference>